<evidence type="ECO:0008006" key="4">
    <source>
        <dbReference type="Google" id="ProtNLM"/>
    </source>
</evidence>
<evidence type="ECO:0000256" key="1">
    <source>
        <dbReference type="SAM" id="Phobius"/>
    </source>
</evidence>
<keyword evidence="1" id="KW-0472">Membrane</keyword>
<accession>A0A2S7KND4</accession>
<reference evidence="2 3" key="1">
    <citation type="submission" date="2016-11" db="EMBL/GenBank/DDBJ databases">
        <title>Trade-off between light-utilization and light-protection in marine flavobacteria.</title>
        <authorList>
            <person name="Kumagai Y."/>
        </authorList>
    </citation>
    <scope>NUCLEOTIDE SEQUENCE [LARGE SCALE GENOMIC DNA]</scope>
    <source>
        <strain evidence="2 3">NBRC 107741</strain>
    </source>
</reference>
<dbReference type="Proteomes" id="UP000239800">
    <property type="component" value="Unassembled WGS sequence"/>
</dbReference>
<feature type="transmembrane region" description="Helical" evidence="1">
    <location>
        <begin position="7"/>
        <end position="26"/>
    </location>
</feature>
<evidence type="ECO:0000313" key="2">
    <source>
        <dbReference type="EMBL" id="PQB04132.1"/>
    </source>
</evidence>
<name>A0A2S7KND4_9FLAO</name>
<protein>
    <recommendedName>
        <fullName evidence="4">DUF423 domain-containing protein</fullName>
    </recommendedName>
</protein>
<organism evidence="2 3">
    <name type="scientific">Aureitalea marina</name>
    <dbReference type="NCBI Taxonomy" id="930804"/>
    <lineage>
        <taxon>Bacteria</taxon>
        <taxon>Pseudomonadati</taxon>
        <taxon>Bacteroidota</taxon>
        <taxon>Flavobacteriia</taxon>
        <taxon>Flavobacteriales</taxon>
        <taxon>Flavobacteriaceae</taxon>
        <taxon>Aureitalea</taxon>
    </lineage>
</organism>
<evidence type="ECO:0000313" key="3">
    <source>
        <dbReference type="Proteomes" id="UP000239800"/>
    </source>
</evidence>
<comment type="caution">
    <text evidence="2">The sequence shown here is derived from an EMBL/GenBank/DDBJ whole genome shotgun (WGS) entry which is preliminary data.</text>
</comment>
<gene>
    <name evidence="2" type="ORF">BST85_03860</name>
</gene>
<dbReference type="EMBL" id="MQUB01000001">
    <property type="protein sequence ID" value="PQB04132.1"/>
    <property type="molecule type" value="Genomic_DNA"/>
</dbReference>
<dbReference type="OrthoDB" id="1495695at2"/>
<keyword evidence="1" id="KW-0812">Transmembrane</keyword>
<sequence length="147" mass="16139">MNTRVASFATFLASGILIVFGGIYLFKSSFMPYHAETIGQQWSDLDANMQFMILALMRAVSGGFLAVAITIAWLQVIFNETYHRWIPVIIFWAGAIVSGASIYATLLVRLNTDGNPPTALAMTGIGLLFIGYAFNKRSIADHKKKGN</sequence>
<feature type="transmembrane region" description="Helical" evidence="1">
    <location>
        <begin position="86"/>
        <end position="106"/>
    </location>
</feature>
<proteinExistence type="predicted"/>
<feature type="transmembrane region" description="Helical" evidence="1">
    <location>
        <begin position="51"/>
        <end position="74"/>
    </location>
</feature>
<dbReference type="RefSeq" id="WP_104812056.1">
    <property type="nucleotide sequence ID" value="NZ_MQUB01000001.1"/>
</dbReference>
<dbReference type="AlphaFoldDB" id="A0A2S7KND4"/>
<feature type="transmembrane region" description="Helical" evidence="1">
    <location>
        <begin position="118"/>
        <end position="135"/>
    </location>
</feature>
<keyword evidence="3" id="KW-1185">Reference proteome</keyword>
<keyword evidence="1" id="KW-1133">Transmembrane helix</keyword>